<comment type="catalytic activity">
    <reaction evidence="8">
        <text>a 6-O-methyl-2'-deoxyguanosine in DNA + L-cysteinyl-[protein] = S-methyl-L-cysteinyl-[protein] + a 2'-deoxyguanosine in DNA</text>
        <dbReference type="Rhea" id="RHEA:24000"/>
        <dbReference type="Rhea" id="RHEA-COMP:10131"/>
        <dbReference type="Rhea" id="RHEA-COMP:10132"/>
        <dbReference type="Rhea" id="RHEA-COMP:11367"/>
        <dbReference type="Rhea" id="RHEA-COMP:11368"/>
        <dbReference type="ChEBI" id="CHEBI:29950"/>
        <dbReference type="ChEBI" id="CHEBI:82612"/>
        <dbReference type="ChEBI" id="CHEBI:85445"/>
        <dbReference type="ChEBI" id="CHEBI:85448"/>
        <dbReference type="EC" id="2.1.1.63"/>
    </reaction>
</comment>
<evidence type="ECO:0000259" key="9">
    <source>
        <dbReference type="Pfam" id="PF01035"/>
    </source>
</evidence>
<dbReference type="InterPro" id="IPR001497">
    <property type="entry name" value="MethylDNA_cys_MeTrfase_AS"/>
</dbReference>
<dbReference type="GO" id="GO:0032259">
    <property type="term" value="P:methylation"/>
    <property type="evidence" value="ECO:0007669"/>
    <property type="project" value="UniProtKB-KW"/>
</dbReference>
<dbReference type="InterPro" id="IPR036217">
    <property type="entry name" value="MethylDNA_cys_MeTrfase_DNAb"/>
</dbReference>
<keyword evidence="6" id="KW-0227">DNA damage</keyword>
<dbReference type="CDD" id="cd06445">
    <property type="entry name" value="ATase"/>
    <property type="match status" value="1"/>
</dbReference>
<dbReference type="Gene3D" id="3.30.160.70">
    <property type="entry name" value="Methylated DNA-protein cysteine methyltransferase domain"/>
    <property type="match status" value="1"/>
</dbReference>
<dbReference type="Gene3D" id="1.10.10.10">
    <property type="entry name" value="Winged helix-like DNA-binding domain superfamily/Winged helix DNA-binding domain"/>
    <property type="match status" value="1"/>
</dbReference>
<dbReference type="AlphaFoldDB" id="A0AAU7JIS3"/>
<sequence length="182" mass="19115">MARQDAFSLFDTAIGVCAIAWTDRGVSAVQLPEGDAQATRSRLVARRPGAVEAAPPPPVAQAIAQIQDLMAGRRVDLGGIALDMAGVPDFHKAVYAVALSIPPGRTLTYGDIARRLGDPEAARAVGQALGRNPFPIIVPCHRVLAANGRPGGFSAHGGRSTKLRMLAIEGFMGNEPTLFDPR</sequence>
<dbReference type="InterPro" id="IPR036388">
    <property type="entry name" value="WH-like_DNA-bd_sf"/>
</dbReference>
<dbReference type="FunFam" id="1.10.10.10:FF:000214">
    <property type="entry name" value="Methylated-DNA--protein-cysteine methyltransferase"/>
    <property type="match status" value="1"/>
</dbReference>
<dbReference type="GO" id="GO:0006281">
    <property type="term" value="P:DNA repair"/>
    <property type="evidence" value="ECO:0007669"/>
    <property type="project" value="UniProtKB-KW"/>
</dbReference>
<dbReference type="NCBIfam" id="TIGR00589">
    <property type="entry name" value="ogt"/>
    <property type="match status" value="1"/>
</dbReference>
<comment type="catalytic activity">
    <reaction evidence="1">
        <text>a 4-O-methyl-thymidine in DNA + L-cysteinyl-[protein] = a thymidine in DNA + S-methyl-L-cysteinyl-[protein]</text>
        <dbReference type="Rhea" id="RHEA:53428"/>
        <dbReference type="Rhea" id="RHEA-COMP:10131"/>
        <dbReference type="Rhea" id="RHEA-COMP:10132"/>
        <dbReference type="Rhea" id="RHEA-COMP:13555"/>
        <dbReference type="Rhea" id="RHEA-COMP:13556"/>
        <dbReference type="ChEBI" id="CHEBI:29950"/>
        <dbReference type="ChEBI" id="CHEBI:82612"/>
        <dbReference type="ChEBI" id="CHEBI:137386"/>
        <dbReference type="ChEBI" id="CHEBI:137387"/>
        <dbReference type="EC" id="2.1.1.63"/>
    </reaction>
</comment>
<dbReference type="Pfam" id="PF01035">
    <property type="entry name" value="DNA_binding_1"/>
    <property type="match status" value="1"/>
</dbReference>
<name>A0AAU7JIS3_9HYPH</name>
<evidence type="ECO:0000256" key="2">
    <source>
        <dbReference type="ARBA" id="ARBA00008711"/>
    </source>
</evidence>
<dbReference type="PANTHER" id="PTHR10815">
    <property type="entry name" value="METHYLATED-DNA--PROTEIN-CYSTEINE METHYLTRANSFERASE"/>
    <property type="match status" value="1"/>
</dbReference>
<evidence type="ECO:0000256" key="1">
    <source>
        <dbReference type="ARBA" id="ARBA00001286"/>
    </source>
</evidence>
<keyword evidence="7" id="KW-0234">DNA repair</keyword>
<dbReference type="GO" id="GO:0003908">
    <property type="term" value="F:methylated-DNA-[protein]-cysteine S-methyltransferase activity"/>
    <property type="evidence" value="ECO:0007669"/>
    <property type="project" value="UniProtKB-EC"/>
</dbReference>
<proteinExistence type="inferred from homology"/>
<dbReference type="RefSeq" id="WP_406857013.1">
    <property type="nucleotide sequence ID" value="NZ_CP157484.1"/>
</dbReference>
<keyword evidence="4 10" id="KW-0489">Methyltransferase</keyword>
<dbReference type="PROSITE" id="PS00374">
    <property type="entry name" value="MGMT"/>
    <property type="match status" value="1"/>
</dbReference>
<accession>A0AAU7JIS3</accession>
<dbReference type="EC" id="2.1.1.63" evidence="3"/>
<dbReference type="SUPFAM" id="SSF46767">
    <property type="entry name" value="Methylated DNA-protein cysteine methyltransferase, C-terminal domain"/>
    <property type="match status" value="1"/>
</dbReference>
<evidence type="ECO:0000256" key="3">
    <source>
        <dbReference type="ARBA" id="ARBA00011918"/>
    </source>
</evidence>
<evidence type="ECO:0000313" key="10">
    <source>
        <dbReference type="EMBL" id="XBO40158.1"/>
    </source>
</evidence>
<evidence type="ECO:0000256" key="8">
    <source>
        <dbReference type="ARBA" id="ARBA00049348"/>
    </source>
</evidence>
<evidence type="ECO:0000256" key="4">
    <source>
        <dbReference type="ARBA" id="ARBA00022603"/>
    </source>
</evidence>
<protein>
    <recommendedName>
        <fullName evidence="3">methylated-DNA--[protein]-cysteine S-methyltransferase</fullName>
        <ecNumber evidence="3">2.1.1.63</ecNumber>
    </recommendedName>
</protein>
<reference evidence="10" key="1">
    <citation type="submission" date="2024-05" db="EMBL/GenBank/DDBJ databases">
        <authorList>
            <person name="Kim S."/>
            <person name="Heo J."/>
            <person name="Choi H."/>
            <person name="Choi Y."/>
            <person name="Kwon S.-W."/>
            <person name="Kim Y."/>
        </authorList>
    </citation>
    <scope>NUCLEOTIDE SEQUENCE</scope>
    <source>
        <strain evidence="10">KACC 23698</strain>
    </source>
</reference>
<dbReference type="InterPro" id="IPR036631">
    <property type="entry name" value="MGMT_N_sf"/>
</dbReference>
<dbReference type="SUPFAM" id="SSF53155">
    <property type="entry name" value="Methylated DNA-protein cysteine methyltransferase domain"/>
    <property type="match status" value="1"/>
</dbReference>
<evidence type="ECO:0000256" key="6">
    <source>
        <dbReference type="ARBA" id="ARBA00022763"/>
    </source>
</evidence>
<keyword evidence="5 10" id="KW-0808">Transferase</keyword>
<evidence type="ECO:0000256" key="7">
    <source>
        <dbReference type="ARBA" id="ARBA00023204"/>
    </source>
</evidence>
<comment type="similarity">
    <text evidence="2">Belongs to the MGMT family.</text>
</comment>
<dbReference type="InterPro" id="IPR014048">
    <property type="entry name" value="MethylDNA_cys_MeTrfase_DNA-bd"/>
</dbReference>
<feature type="domain" description="Methylated-DNA-[protein]-cysteine S-methyltransferase DNA binding" evidence="9">
    <location>
        <begin position="89"/>
        <end position="170"/>
    </location>
</feature>
<organism evidence="10">
    <name type="scientific">Alsobacter sp. KACC 23698</name>
    <dbReference type="NCBI Taxonomy" id="3149229"/>
    <lineage>
        <taxon>Bacteria</taxon>
        <taxon>Pseudomonadati</taxon>
        <taxon>Pseudomonadota</taxon>
        <taxon>Alphaproteobacteria</taxon>
        <taxon>Hyphomicrobiales</taxon>
        <taxon>Alsobacteraceae</taxon>
        <taxon>Alsobacter</taxon>
    </lineage>
</organism>
<evidence type="ECO:0000256" key="5">
    <source>
        <dbReference type="ARBA" id="ARBA00022679"/>
    </source>
</evidence>
<dbReference type="EMBL" id="CP157484">
    <property type="protein sequence ID" value="XBO40158.1"/>
    <property type="molecule type" value="Genomic_DNA"/>
</dbReference>
<gene>
    <name evidence="10" type="ORF">ABEG18_05095</name>
</gene>
<dbReference type="PANTHER" id="PTHR10815:SF5">
    <property type="entry name" value="METHYLATED-DNA--PROTEIN-CYSTEINE METHYLTRANSFERASE"/>
    <property type="match status" value="1"/>
</dbReference>